<dbReference type="Gene3D" id="2.40.10.120">
    <property type="match status" value="1"/>
</dbReference>
<organism evidence="4 5">
    <name type="scientific">Candidatus Chloroploca mongolica</name>
    <dbReference type="NCBI Taxonomy" id="2528176"/>
    <lineage>
        <taxon>Bacteria</taxon>
        <taxon>Bacillati</taxon>
        <taxon>Chloroflexota</taxon>
        <taxon>Chloroflexia</taxon>
        <taxon>Chloroflexales</taxon>
        <taxon>Chloroflexineae</taxon>
        <taxon>Oscillochloridaceae</taxon>
        <taxon>Candidatus Chloroploca</taxon>
    </lineage>
</organism>
<evidence type="ECO:0000256" key="2">
    <source>
        <dbReference type="ARBA" id="ARBA00022801"/>
    </source>
</evidence>
<dbReference type="Pfam" id="PF13365">
    <property type="entry name" value="Trypsin_2"/>
    <property type="match status" value="1"/>
</dbReference>
<dbReference type="InterPro" id="IPR001478">
    <property type="entry name" value="PDZ"/>
</dbReference>
<comment type="caution">
    <text evidence="4">The sequence shown here is derived from an EMBL/GenBank/DDBJ whole genome shotgun (WGS) entry which is preliminary data.</text>
</comment>
<keyword evidence="5" id="KW-1185">Reference proteome</keyword>
<feature type="domain" description="PDZ" evidence="3">
    <location>
        <begin position="293"/>
        <end position="397"/>
    </location>
</feature>
<accession>A0ABS4D9P1</accession>
<protein>
    <submittedName>
        <fullName evidence="4">Trypsin-like peptidase domain-containing protein</fullName>
    </submittedName>
</protein>
<keyword evidence="2" id="KW-0378">Hydrolase</keyword>
<dbReference type="Proteomes" id="UP001193081">
    <property type="component" value="Unassembled WGS sequence"/>
</dbReference>
<evidence type="ECO:0000259" key="3">
    <source>
        <dbReference type="Pfam" id="PF13180"/>
    </source>
</evidence>
<evidence type="ECO:0000256" key="1">
    <source>
        <dbReference type="ARBA" id="ARBA00022670"/>
    </source>
</evidence>
<keyword evidence="1" id="KW-0645">Protease</keyword>
<reference evidence="4 5" key="1">
    <citation type="submission" date="2021-03" db="EMBL/GenBank/DDBJ databases">
        <authorList>
            <person name="Grouzdev D.S."/>
        </authorList>
    </citation>
    <scope>NUCLEOTIDE SEQUENCE [LARGE SCALE GENOMIC DNA]</scope>
    <source>
        <strain evidence="4 5">M50-1</strain>
    </source>
</reference>
<dbReference type="PANTHER" id="PTHR43343:SF3">
    <property type="entry name" value="PROTEASE DO-LIKE 8, CHLOROPLASTIC"/>
    <property type="match status" value="1"/>
</dbReference>
<dbReference type="InterPro" id="IPR009003">
    <property type="entry name" value="Peptidase_S1_PA"/>
</dbReference>
<dbReference type="Gene3D" id="2.30.42.10">
    <property type="match status" value="1"/>
</dbReference>
<proteinExistence type="predicted"/>
<evidence type="ECO:0000313" key="4">
    <source>
        <dbReference type="EMBL" id="MBP1466153.1"/>
    </source>
</evidence>
<dbReference type="InterPro" id="IPR051201">
    <property type="entry name" value="Chloro_Bact_Ser_Proteases"/>
</dbReference>
<dbReference type="PANTHER" id="PTHR43343">
    <property type="entry name" value="PEPTIDASE S12"/>
    <property type="match status" value="1"/>
</dbReference>
<sequence>MPLGQRPDPTVEAIQTQVALMAEEQLLLLEATPTPRPPLPVLPTLPPVSPQPTLGAELTEPLLSQERLLVELFRRANPAVVSIDVLGSSLPSDHPPIPGLPDARSGQGSGFLYDDQGHIVTNNHVVARSSQLQVRFFDGTTALAELVGTDPDSDLAVIRVRRLPEGVGPLTLGESRVVEVGQTAVAIGSPFGEQNTLTVGVVSGLGRTLRGPTRSIGTYSIPNIIQTDASINPGNSGGPLLNIRGEVIGVNTAIAVSQGNSSFEGVGYAVPASTVAKVVPGLISEGRFDHPWMGIAMLSLDALMAERLGLEVDRGVLITDVRSPSPAQRAGLRAGTGEPIEGMMPLQAGGDIIIAIGGQPVADSDQLLGLLDLNYRAGDTAVLTVVRANGTTEEVELLLEARP</sequence>
<gene>
    <name evidence="4" type="ORF">EYB53_010595</name>
</gene>
<dbReference type="InterPro" id="IPR036034">
    <property type="entry name" value="PDZ_sf"/>
</dbReference>
<dbReference type="SUPFAM" id="SSF50494">
    <property type="entry name" value="Trypsin-like serine proteases"/>
    <property type="match status" value="1"/>
</dbReference>
<dbReference type="SUPFAM" id="SSF50156">
    <property type="entry name" value="PDZ domain-like"/>
    <property type="match status" value="1"/>
</dbReference>
<dbReference type="PRINTS" id="PR00834">
    <property type="entry name" value="PROTEASES2C"/>
</dbReference>
<evidence type="ECO:0000313" key="5">
    <source>
        <dbReference type="Proteomes" id="UP001193081"/>
    </source>
</evidence>
<dbReference type="InterPro" id="IPR001940">
    <property type="entry name" value="Peptidase_S1C"/>
</dbReference>
<dbReference type="Pfam" id="PF13180">
    <property type="entry name" value="PDZ_2"/>
    <property type="match status" value="1"/>
</dbReference>
<name>A0ABS4D9P1_9CHLR</name>
<dbReference type="EMBL" id="SIJK02000015">
    <property type="protein sequence ID" value="MBP1466153.1"/>
    <property type="molecule type" value="Genomic_DNA"/>
</dbReference>